<dbReference type="InterPro" id="IPR036770">
    <property type="entry name" value="Ankyrin_rpt-contain_sf"/>
</dbReference>
<dbReference type="PROSITE" id="PS50297">
    <property type="entry name" value="ANK_REP_REGION"/>
    <property type="match status" value="1"/>
</dbReference>
<keyword evidence="6" id="KW-1185">Reference proteome</keyword>
<evidence type="ECO:0000256" key="2">
    <source>
        <dbReference type="ARBA" id="ARBA00023043"/>
    </source>
</evidence>
<gene>
    <name evidence="5" type="ORF">GCM10023321_37020</name>
</gene>
<proteinExistence type="predicted"/>
<dbReference type="PANTHER" id="PTHR24198">
    <property type="entry name" value="ANKYRIN REPEAT AND PROTEIN KINASE DOMAIN-CONTAINING PROTEIN"/>
    <property type="match status" value="1"/>
</dbReference>
<protein>
    <submittedName>
        <fullName evidence="5">Ankyrin repeat domain-containing protein</fullName>
    </submittedName>
</protein>
<evidence type="ECO:0000256" key="4">
    <source>
        <dbReference type="SAM" id="MobiDB-lite"/>
    </source>
</evidence>
<dbReference type="InterPro" id="IPR002110">
    <property type="entry name" value="Ankyrin_rpt"/>
</dbReference>
<reference evidence="6" key="1">
    <citation type="journal article" date="2019" name="Int. J. Syst. Evol. Microbiol.">
        <title>The Global Catalogue of Microorganisms (GCM) 10K type strain sequencing project: providing services to taxonomists for standard genome sequencing and annotation.</title>
        <authorList>
            <consortium name="The Broad Institute Genomics Platform"/>
            <consortium name="The Broad Institute Genome Sequencing Center for Infectious Disease"/>
            <person name="Wu L."/>
            <person name="Ma J."/>
        </authorList>
    </citation>
    <scope>NUCLEOTIDE SEQUENCE [LARGE SCALE GENOMIC DNA]</scope>
    <source>
        <strain evidence="6">JCM 18303</strain>
    </source>
</reference>
<evidence type="ECO:0000313" key="6">
    <source>
        <dbReference type="Proteomes" id="UP001428817"/>
    </source>
</evidence>
<dbReference type="Proteomes" id="UP001428817">
    <property type="component" value="Unassembled WGS sequence"/>
</dbReference>
<dbReference type="Gene3D" id="1.25.40.20">
    <property type="entry name" value="Ankyrin repeat-containing domain"/>
    <property type="match status" value="3"/>
</dbReference>
<keyword evidence="1" id="KW-0677">Repeat</keyword>
<dbReference type="SMART" id="SM00248">
    <property type="entry name" value="ANK"/>
    <property type="match status" value="4"/>
</dbReference>
<dbReference type="Pfam" id="PF13637">
    <property type="entry name" value="Ank_4"/>
    <property type="match status" value="1"/>
</dbReference>
<feature type="repeat" description="ANK" evidence="3">
    <location>
        <begin position="451"/>
        <end position="483"/>
    </location>
</feature>
<dbReference type="EMBL" id="BAABJP010000015">
    <property type="protein sequence ID" value="GAA5157976.1"/>
    <property type="molecule type" value="Genomic_DNA"/>
</dbReference>
<organism evidence="5 6">
    <name type="scientific">Pseudonocardia eucalypti</name>
    <dbReference type="NCBI Taxonomy" id="648755"/>
    <lineage>
        <taxon>Bacteria</taxon>
        <taxon>Bacillati</taxon>
        <taxon>Actinomycetota</taxon>
        <taxon>Actinomycetes</taxon>
        <taxon>Pseudonocardiales</taxon>
        <taxon>Pseudonocardiaceae</taxon>
        <taxon>Pseudonocardia</taxon>
    </lineage>
</organism>
<dbReference type="RefSeq" id="WP_185059202.1">
    <property type="nucleotide sequence ID" value="NZ_BAABJP010000015.1"/>
</dbReference>
<accession>A0ABP9QA22</accession>
<dbReference type="PROSITE" id="PS50088">
    <property type="entry name" value="ANK_REPEAT"/>
    <property type="match status" value="1"/>
</dbReference>
<dbReference type="PANTHER" id="PTHR24198:SF165">
    <property type="entry name" value="ANKYRIN REPEAT-CONTAINING PROTEIN-RELATED"/>
    <property type="match status" value="1"/>
</dbReference>
<evidence type="ECO:0000313" key="5">
    <source>
        <dbReference type="EMBL" id="GAA5157976.1"/>
    </source>
</evidence>
<sequence>MPTRRLPSDPNSEHLRNQAKQLQRRARAGDPEAGALVREFHPRDVAPAELSRSDAQLVLARSYGFPSWPRLTEHLDQVARYTRAPHRAPAQEAGPDRLLRLACLTYAEEDTPARREEAERLLAANPALAAANIHTMAAVGEVAAAAAALAEDPALANAEGGPFNWPPLLYLAYSRLDGGDPLGVARLLLNHGADPNAGYLWEGLPSPFTALTGAFGGGESDQPPHRHALALARLLLEAGADANDSQALYHLAFAGPGEDRNDWLELLLAHGLGRGSGGPWHRRMAPIHPTPARLLQDALLHAASEGLANRVRLLLEAGADVRGLGTEHPIMGGRNAYELAMLSGNVEIAELLRAAGAEADPVRGEADPVLEFVARCMRGDRAAVDRLLVDGVSVGRRTGRPTRPAGSAGEPLLVERALAAHPALVCRAAELGRVDAARLLVSLGFPVNPPGGRTPLHEAAWRGDLEMVKTLLELGADPEALDAEHEATPLGWAEYNEQREVAEYLAGRG</sequence>
<comment type="caution">
    <text evidence="5">The sequence shown here is derived from an EMBL/GenBank/DDBJ whole genome shotgun (WGS) entry which is preliminary data.</text>
</comment>
<dbReference type="SUPFAM" id="SSF48403">
    <property type="entry name" value="Ankyrin repeat"/>
    <property type="match status" value="1"/>
</dbReference>
<evidence type="ECO:0000256" key="1">
    <source>
        <dbReference type="ARBA" id="ARBA00022737"/>
    </source>
</evidence>
<evidence type="ECO:0000256" key="3">
    <source>
        <dbReference type="PROSITE-ProRule" id="PRU00023"/>
    </source>
</evidence>
<name>A0ABP9QA22_9PSEU</name>
<feature type="region of interest" description="Disordered" evidence="4">
    <location>
        <begin position="1"/>
        <end position="32"/>
    </location>
</feature>
<keyword evidence="2 3" id="KW-0040">ANK repeat</keyword>